<evidence type="ECO:0000313" key="2">
    <source>
        <dbReference type="EMBL" id="OGJ99932.1"/>
    </source>
</evidence>
<proteinExistence type="predicted"/>
<reference evidence="2 3" key="1">
    <citation type="journal article" date="2016" name="Nat. Commun.">
        <title>Thousands of microbial genomes shed light on interconnected biogeochemical processes in an aquifer system.</title>
        <authorList>
            <person name="Anantharaman K."/>
            <person name="Brown C.T."/>
            <person name="Hug L.A."/>
            <person name="Sharon I."/>
            <person name="Castelle C.J."/>
            <person name="Probst A.J."/>
            <person name="Thomas B.C."/>
            <person name="Singh A."/>
            <person name="Wilkins M.J."/>
            <person name="Karaoz U."/>
            <person name="Brodie E.L."/>
            <person name="Williams K.H."/>
            <person name="Hubbard S.S."/>
            <person name="Banfield J.F."/>
        </authorList>
    </citation>
    <scope>NUCLEOTIDE SEQUENCE [LARGE SCALE GENOMIC DNA]</scope>
</reference>
<comment type="caution">
    <text evidence="2">The sequence shown here is derived from an EMBL/GenBank/DDBJ whole genome shotgun (WGS) entry which is preliminary data.</text>
</comment>
<evidence type="ECO:0000259" key="1">
    <source>
        <dbReference type="Pfam" id="PF20797"/>
    </source>
</evidence>
<protein>
    <recommendedName>
        <fullName evidence="1">HepT-like domain-containing protein</fullName>
    </recommendedName>
</protein>
<dbReference type="AlphaFoldDB" id="A0A1F7F039"/>
<sequence>MSPERKNKTAYLALNAFLEQEKQIIAQNLQGLRDLLKKKSSLLSGHELRAEALYIHDFYNSVENIFKNIAEETGGGVPKNEAWHKNLLLEMHTAIPGERGKILSDNTFRALDEILRFRHLVRNSYGIFLEKQRTRAVSRLVLRSVRPFLKEIGDYIVSLAANKGKA</sequence>
<feature type="domain" description="HepT-like" evidence="1">
    <location>
        <begin position="52"/>
        <end position="156"/>
    </location>
</feature>
<dbReference type="InterPro" id="IPR048769">
    <property type="entry name" value="HepT-like_dom"/>
</dbReference>
<dbReference type="Pfam" id="PF20797">
    <property type="entry name" value="HepT-like_2"/>
    <property type="match status" value="1"/>
</dbReference>
<gene>
    <name evidence="2" type="ORF">A2519_00320</name>
</gene>
<accession>A0A1F7F039</accession>
<dbReference type="Proteomes" id="UP000179243">
    <property type="component" value="Unassembled WGS sequence"/>
</dbReference>
<name>A0A1F7F039_UNCRA</name>
<dbReference type="EMBL" id="MFYX01000157">
    <property type="protein sequence ID" value="OGJ99932.1"/>
    <property type="molecule type" value="Genomic_DNA"/>
</dbReference>
<evidence type="ECO:0000313" key="3">
    <source>
        <dbReference type="Proteomes" id="UP000179243"/>
    </source>
</evidence>
<organism evidence="2 3">
    <name type="scientific">Candidatus Raymondbacteria bacterium RIFOXYD12_FULL_49_13</name>
    <dbReference type="NCBI Taxonomy" id="1817890"/>
    <lineage>
        <taxon>Bacteria</taxon>
        <taxon>Raymondiibacteriota</taxon>
    </lineage>
</organism>